<keyword evidence="2" id="KW-1003">Cell membrane</keyword>
<dbReference type="InterPro" id="IPR052159">
    <property type="entry name" value="Competence_DNA_uptake"/>
</dbReference>
<feature type="transmembrane region" description="Helical" evidence="7">
    <location>
        <begin position="59"/>
        <end position="76"/>
    </location>
</feature>
<evidence type="ECO:0000256" key="4">
    <source>
        <dbReference type="ARBA" id="ARBA00022989"/>
    </source>
</evidence>
<keyword evidence="5 7" id="KW-0472">Membrane</keyword>
<reference evidence="10 11" key="1">
    <citation type="submission" date="2022-07" db="EMBL/GenBank/DDBJ databases">
        <authorList>
            <person name="Li W.-J."/>
            <person name="Deng Q.-Q."/>
        </authorList>
    </citation>
    <scope>NUCLEOTIDE SEQUENCE [LARGE SCALE GENOMIC DNA]</scope>
    <source>
        <strain evidence="10 11">SYSU M60028</strain>
    </source>
</reference>
<evidence type="ECO:0000256" key="3">
    <source>
        <dbReference type="ARBA" id="ARBA00022692"/>
    </source>
</evidence>
<dbReference type="EMBL" id="JANCLU010000005">
    <property type="protein sequence ID" value="MCP8938202.1"/>
    <property type="molecule type" value="Genomic_DNA"/>
</dbReference>
<evidence type="ECO:0000256" key="2">
    <source>
        <dbReference type="ARBA" id="ARBA00022475"/>
    </source>
</evidence>
<accession>A0ABT1L9N9</accession>
<dbReference type="PANTHER" id="PTHR30619">
    <property type="entry name" value="DNA INTERNALIZATION/COMPETENCE PROTEIN COMEC/REC2"/>
    <property type="match status" value="1"/>
</dbReference>
<feature type="transmembrane region" description="Helical" evidence="7">
    <location>
        <begin position="106"/>
        <end position="125"/>
    </location>
</feature>
<feature type="transmembrane region" description="Helical" evidence="7">
    <location>
        <begin position="463"/>
        <end position="489"/>
    </location>
</feature>
<feature type="transmembrane region" description="Helical" evidence="7">
    <location>
        <begin position="340"/>
        <end position="360"/>
    </location>
</feature>
<evidence type="ECO:0000313" key="10">
    <source>
        <dbReference type="EMBL" id="MCP8938202.1"/>
    </source>
</evidence>
<dbReference type="InterPro" id="IPR025405">
    <property type="entry name" value="DUF4131"/>
</dbReference>
<keyword evidence="4 7" id="KW-1133">Transmembrane helix</keyword>
<evidence type="ECO:0000259" key="9">
    <source>
        <dbReference type="Pfam" id="PF13567"/>
    </source>
</evidence>
<evidence type="ECO:0000256" key="7">
    <source>
        <dbReference type="SAM" id="Phobius"/>
    </source>
</evidence>
<feature type="domain" description="DUF4131" evidence="9">
    <location>
        <begin position="81"/>
        <end position="232"/>
    </location>
</feature>
<feature type="compositionally biased region" description="Pro residues" evidence="6">
    <location>
        <begin position="750"/>
        <end position="762"/>
    </location>
</feature>
<feature type="transmembrane region" description="Helical" evidence="7">
    <location>
        <begin position="501"/>
        <end position="524"/>
    </location>
</feature>
<evidence type="ECO:0000313" key="11">
    <source>
        <dbReference type="Proteomes" id="UP001205890"/>
    </source>
</evidence>
<dbReference type="Pfam" id="PF13567">
    <property type="entry name" value="DUF4131"/>
    <property type="match status" value="1"/>
</dbReference>
<dbReference type="Pfam" id="PF03772">
    <property type="entry name" value="Competence"/>
    <property type="match status" value="1"/>
</dbReference>
<dbReference type="Proteomes" id="UP001205890">
    <property type="component" value="Unassembled WGS sequence"/>
</dbReference>
<protein>
    <submittedName>
        <fullName evidence="10">ComEC family competence protein</fullName>
    </submittedName>
</protein>
<feature type="transmembrane region" description="Helical" evidence="7">
    <location>
        <begin position="556"/>
        <end position="576"/>
    </location>
</feature>
<evidence type="ECO:0000256" key="1">
    <source>
        <dbReference type="ARBA" id="ARBA00004651"/>
    </source>
</evidence>
<proteinExistence type="predicted"/>
<evidence type="ECO:0000259" key="8">
    <source>
        <dbReference type="Pfam" id="PF03772"/>
    </source>
</evidence>
<dbReference type="PANTHER" id="PTHR30619:SF1">
    <property type="entry name" value="RECOMBINATION PROTEIN 2"/>
    <property type="match status" value="1"/>
</dbReference>
<keyword evidence="11" id="KW-1185">Reference proteome</keyword>
<sequence>MAEEPHRHRGTRSRAGGFAAGFGRAGALAAPWRLHGVAPAFLHWLRAQVERERDSRRPFLWLPVGLAAGILLYFAADREPWIGAPLVAAALCAALAFAARERRSAAFACCVGACAVFCGFAAANLRTLLVAAPVLDRIRVARVTGYVESVDPRIGGARLVLRPSSIEGVVREALPERVRVSTSTRLTIAAGDFVTATARLAPPAEPSRPGGYDFAREAFFQRLGAVGSVSGAVALAPAPGPAPLGLRLAAAVDRARNDVTSRIAGVIGGPSGAVAAALVTGKRGYIDEATNDALRGAGIYHVVSISGLHMILAAGMVFWLVRALLACVPNLSQNWPIKKWAALAAMVAGVGYNVFAGSEIATQRSLAMTLALLGAILADRPALSMRNLALAAVFVLLAEPETLLGPSFQMSFAAVAALIAIYEKPGGAGVDPEAGAFAPFGGSAAQAVAGPPPGPAERLVRHAWTWVSGAVLTTLVAEAATAPFSIYHFQRFNPYGVIGNALTLPLVSVIVMPAALVGAIAIPFGLDGPVWRVMGIGVGWMIDLSRMVADWRGSTQYVHAIDIASLLVLSVATLWATLWRSALRALAVPLAALGLVVGLRAERADLVVAPDGRSLAARAADGRLAVVGRTSGSFGVEQWLRADGDARAASDPSLFRVARCDPTGCVLRLSDGRALSHVLQPAAFEEDCRRADVLVTPLLAPAWCKPPLLVDRRTLATAGAVTYSFAAEQRLLQAARGQDVTRPWTTRRALPPPPPASAPAPAPTRADAVEPDAGAPDD</sequence>
<dbReference type="InterPro" id="IPR004477">
    <property type="entry name" value="ComEC_N"/>
</dbReference>
<feature type="transmembrane region" description="Helical" evidence="7">
    <location>
        <begin position="82"/>
        <end position="99"/>
    </location>
</feature>
<evidence type="ECO:0000256" key="6">
    <source>
        <dbReference type="SAM" id="MobiDB-lite"/>
    </source>
</evidence>
<comment type="caution">
    <text evidence="10">The sequence shown here is derived from an EMBL/GenBank/DDBJ whole genome shotgun (WGS) entry which is preliminary data.</text>
</comment>
<organism evidence="10 11">
    <name type="scientific">Alsobacter ponti</name>
    <dbReference type="NCBI Taxonomy" id="2962936"/>
    <lineage>
        <taxon>Bacteria</taxon>
        <taxon>Pseudomonadati</taxon>
        <taxon>Pseudomonadota</taxon>
        <taxon>Alphaproteobacteria</taxon>
        <taxon>Hyphomicrobiales</taxon>
        <taxon>Alsobacteraceae</taxon>
        <taxon>Alsobacter</taxon>
    </lineage>
</organism>
<evidence type="ECO:0000256" key="5">
    <source>
        <dbReference type="ARBA" id="ARBA00023136"/>
    </source>
</evidence>
<feature type="region of interest" description="Disordered" evidence="6">
    <location>
        <begin position="736"/>
        <end position="778"/>
    </location>
</feature>
<keyword evidence="3 7" id="KW-0812">Transmembrane</keyword>
<comment type="subcellular location">
    <subcellularLocation>
        <location evidence="1">Cell membrane</location>
        <topology evidence="1">Multi-pass membrane protein</topology>
    </subcellularLocation>
</comment>
<dbReference type="RefSeq" id="WP_254739899.1">
    <property type="nucleotide sequence ID" value="NZ_JANCLU010000005.1"/>
</dbReference>
<name>A0ABT1L9N9_9HYPH</name>
<feature type="domain" description="ComEC/Rec2-related protein" evidence="8">
    <location>
        <begin position="278"/>
        <end position="581"/>
    </location>
</feature>
<feature type="transmembrane region" description="Helical" evidence="7">
    <location>
        <begin position="308"/>
        <end position="328"/>
    </location>
</feature>
<gene>
    <name evidence="10" type="ORF">NK718_06720</name>
</gene>